<accession>A0A7R8YZJ6</accession>
<feature type="domain" description="C2HC/C3H-type" evidence="8">
    <location>
        <begin position="90"/>
        <end position="119"/>
    </location>
</feature>
<dbReference type="InterPro" id="IPR049899">
    <property type="entry name" value="Znf_C2HC_C3H"/>
</dbReference>
<evidence type="ECO:0000256" key="6">
    <source>
        <dbReference type="PROSITE-ProRule" id="PRU01371"/>
    </source>
</evidence>
<feature type="region of interest" description="Disordered" evidence="7">
    <location>
        <begin position="122"/>
        <end position="177"/>
    </location>
</feature>
<gene>
    <name evidence="9" type="ORF">HERILL_LOCUS10518</name>
</gene>
<proteinExistence type="inferred from homology"/>
<dbReference type="FunCoup" id="A0A7R8YZJ6">
    <property type="interactions" value="2"/>
</dbReference>
<feature type="region of interest" description="Disordered" evidence="7">
    <location>
        <begin position="289"/>
        <end position="312"/>
    </location>
</feature>
<protein>
    <recommendedName>
        <fullName evidence="8">C2HC/C3H-type domain-containing protein</fullName>
    </recommendedName>
</protein>
<keyword evidence="10" id="KW-1185">Reference proteome</keyword>
<feature type="region of interest" description="Disordered" evidence="7">
    <location>
        <begin position="354"/>
        <end position="376"/>
    </location>
</feature>
<sequence>MWTKIFRSKSTKCKSRDDIEKSSTAQVSGVQRSKFAKVVSSITLKRHCKSHDYLEDSPVVKDIDRRYEPDNSNRSNEPELAQEPAEVDITLEPCPICTRTFAPQTLKKHIVICERAAIKRRKTFDSSRQRREGTDLADFLPKNFGLPPSKQESKQSPADRTQRQGTTPLLQKKENDVAKVTLPAKKTVSSAPVVNSATKEKSKPILSRLVPTAEPCPHCGRSFGPKAYDRHVEWCKEKARIANSQYNPSVNVAKERLQARTKYKAPCLKSKRAVNREKYSGLSCDESMNSLSDGGSCGSTSKSKEYAQEGAGNTDISMVSTTMSSSLISEGAFSDKYDPFLSAKRQLEELCSPTESIPSNASLPATPDAKTHPDLMSKSLNINTTNKLKNIKSNFHRTSSLRVPRKTTPTRSIFASSTKQRPTIQRGISDEGPISTSFLKPEEYDEMPVKSVCINDFAATKHPDNHSTPKIMKREPNLSRNRRNLKTAFTSIEKKGVNPLSKTDSLAIFLQYEHATRVTEIPINLTEKDLKDQSNNLSKQTSSKSSASDLDTILAEKDKLYSLKNSLSSLLDPHHSAGNDKQLSQETTPVPITKIQAIKLDPLPKRLPKSNRSIFPSFPSISKDTEFIDPNLINVCDNLPINVTKLSDNDFTSSSTESVEQAVGSFESQFHLAERQEDNALQPQTTNRNSVEKKNLLKRQLRLGKNHFLYDLSPENDNENINYNNVSRAEIDSNKLDSSISTIDPIPDEFDIEEFISSFENVEEYPLFRDYKAFLSNRSLNKISNNSRGSSRSPTALRRSNDEEDDHDEEKNEIFSSNESFLKHESDVVPKSAPCTIELNSTTKNLNLNDLNENKYDPPSSPDSDQENEETDIPDTNENIRDVKDFIACEHFEDADPSNDTTDNSKDLSKPSSLESLEIKKSTSSKQSADSAYGSLSRYSPADCVSRRTPACKTLNEGTPEEAQRIREEHDNAKTGSCIRDLGRKPSIEELNLSQLELNQQHLATRIKTDFNVLMKVLIVAYIHT</sequence>
<evidence type="ECO:0000256" key="5">
    <source>
        <dbReference type="ARBA" id="ARBA00023054"/>
    </source>
</evidence>
<keyword evidence="5" id="KW-0175">Coiled coil</keyword>
<organism evidence="9 10">
    <name type="scientific">Hermetia illucens</name>
    <name type="common">Black soldier fly</name>
    <dbReference type="NCBI Taxonomy" id="343691"/>
    <lineage>
        <taxon>Eukaryota</taxon>
        <taxon>Metazoa</taxon>
        <taxon>Ecdysozoa</taxon>
        <taxon>Arthropoda</taxon>
        <taxon>Hexapoda</taxon>
        <taxon>Insecta</taxon>
        <taxon>Pterygota</taxon>
        <taxon>Neoptera</taxon>
        <taxon>Endopterygota</taxon>
        <taxon>Diptera</taxon>
        <taxon>Brachycera</taxon>
        <taxon>Stratiomyomorpha</taxon>
        <taxon>Stratiomyidae</taxon>
        <taxon>Hermetiinae</taxon>
        <taxon>Hermetia</taxon>
    </lineage>
</organism>
<feature type="compositionally biased region" description="Polar residues" evidence="7">
    <location>
        <begin position="154"/>
        <end position="169"/>
    </location>
</feature>
<dbReference type="AlphaFoldDB" id="A0A7R8YZJ6"/>
<feature type="region of interest" description="Disordered" evidence="7">
    <location>
        <begin position="401"/>
        <end position="436"/>
    </location>
</feature>
<feature type="compositionally biased region" description="Basic and acidic residues" evidence="7">
    <location>
        <begin position="123"/>
        <end position="134"/>
    </location>
</feature>
<evidence type="ECO:0000256" key="7">
    <source>
        <dbReference type="SAM" id="MobiDB-lite"/>
    </source>
</evidence>
<feature type="compositionally biased region" description="Basic and acidic residues" evidence="7">
    <location>
        <begin position="61"/>
        <end position="71"/>
    </location>
</feature>
<dbReference type="PANTHER" id="PTHR14649:SF1">
    <property type="entry name" value="ZINC FINGER C2HC DOMAIN-CONTAINING PROTEIN 1C"/>
    <property type="match status" value="1"/>
</dbReference>
<dbReference type="EMBL" id="LR899012">
    <property type="protein sequence ID" value="CAD7087841.1"/>
    <property type="molecule type" value="Genomic_DNA"/>
</dbReference>
<comment type="similarity">
    <text evidence="1">Belongs to the ZC2HC1 family.</text>
</comment>
<evidence type="ECO:0000256" key="3">
    <source>
        <dbReference type="ARBA" id="ARBA00022771"/>
    </source>
</evidence>
<feature type="compositionally biased region" description="Polar residues" evidence="7">
    <location>
        <begin position="782"/>
        <end position="794"/>
    </location>
</feature>
<name>A0A7R8YZJ6_HERIL</name>
<feature type="region of interest" description="Disordered" evidence="7">
    <location>
        <begin position="844"/>
        <end position="880"/>
    </location>
</feature>
<keyword evidence="2" id="KW-0479">Metal-binding</keyword>
<dbReference type="PROSITE" id="PS52027">
    <property type="entry name" value="ZF_C2HC_C3H"/>
    <property type="match status" value="2"/>
</dbReference>
<evidence type="ECO:0000256" key="1">
    <source>
        <dbReference type="ARBA" id="ARBA00010843"/>
    </source>
</evidence>
<keyword evidence="3 6" id="KW-0863">Zinc-finger</keyword>
<dbReference type="InterPro" id="IPR026104">
    <property type="entry name" value="ZNF_C2HC_dom_1C"/>
</dbReference>
<feature type="compositionally biased region" description="Polar residues" evidence="7">
    <location>
        <begin position="289"/>
        <end position="301"/>
    </location>
</feature>
<dbReference type="GO" id="GO:0008270">
    <property type="term" value="F:zinc ion binding"/>
    <property type="evidence" value="ECO:0007669"/>
    <property type="project" value="UniProtKB-KW"/>
</dbReference>
<dbReference type="Pfam" id="PF13913">
    <property type="entry name" value="zf-C2HC_2"/>
    <property type="match status" value="2"/>
</dbReference>
<feature type="compositionally biased region" description="Polar residues" evidence="7">
    <location>
        <begin position="354"/>
        <end position="363"/>
    </location>
</feature>
<dbReference type="OrthoDB" id="10066537at2759"/>
<reference evidence="9 10" key="1">
    <citation type="submission" date="2020-11" db="EMBL/GenBank/DDBJ databases">
        <authorList>
            <person name="Wallbank WR R."/>
            <person name="Pardo Diaz C."/>
            <person name="Kozak K."/>
            <person name="Martin S."/>
            <person name="Jiggins C."/>
            <person name="Moest M."/>
            <person name="Warren A I."/>
            <person name="Generalovic N T."/>
            <person name="Byers J.R.P. K."/>
            <person name="Montejo-Kovacevich G."/>
            <person name="Yen C E."/>
        </authorList>
    </citation>
    <scope>NUCLEOTIDE SEQUENCE [LARGE SCALE GENOMIC DNA]</scope>
</reference>
<feature type="region of interest" description="Disordered" evidence="7">
    <location>
        <begin position="893"/>
        <end position="943"/>
    </location>
</feature>
<dbReference type="InParanoid" id="A0A7R8YZJ6"/>
<keyword evidence="4" id="KW-0862">Zinc</keyword>
<evidence type="ECO:0000313" key="9">
    <source>
        <dbReference type="EMBL" id="CAD7087841.1"/>
    </source>
</evidence>
<evidence type="ECO:0000259" key="8">
    <source>
        <dbReference type="PROSITE" id="PS52027"/>
    </source>
</evidence>
<dbReference type="PANTHER" id="PTHR14649">
    <property type="entry name" value="ZINC FINGER C2HC DOMAIN-CONTAINING PROTEIN 1C"/>
    <property type="match status" value="1"/>
</dbReference>
<feature type="region of interest" description="Disordered" evidence="7">
    <location>
        <begin position="61"/>
        <end position="85"/>
    </location>
</feature>
<feature type="compositionally biased region" description="Acidic residues" evidence="7">
    <location>
        <begin position="864"/>
        <end position="875"/>
    </location>
</feature>
<feature type="compositionally biased region" description="Polar residues" evidence="7">
    <location>
        <begin position="401"/>
        <end position="423"/>
    </location>
</feature>
<evidence type="ECO:0000256" key="4">
    <source>
        <dbReference type="ARBA" id="ARBA00022833"/>
    </source>
</evidence>
<evidence type="ECO:0000256" key="2">
    <source>
        <dbReference type="ARBA" id="ARBA00022723"/>
    </source>
</evidence>
<evidence type="ECO:0000313" key="10">
    <source>
        <dbReference type="Proteomes" id="UP000594454"/>
    </source>
</evidence>
<feature type="region of interest" description="Disordered" evidence="7">
    <location>
        <begin position="782"/>
        <end position="829"/>
    </location>
</feature>
<dbReference type="Proteomes" id="UP000594454">
    <property type="component" value="Chromosome 4"/>
</dbReference>
<dbReference type="Gene3D" id="3.30.160.60">
    <property type="entry name" value="Classic Zinc Finger"/>
    <property type="match status" value="1"/>
</dbReference>
<feature type="domain" description="C2HC/C3H-type" evidence="8">
    <location>
        <begin position="212"/>
        <end position="241"/>
    </location>
</feature>